<dbReference type="InterPro" id="IPR019262">
    <property type="entry name" value="DUF2272"/>
</dbReference>
<protein>
    <recommendedName>
        <fullName evidence="1">DUF2272 domain-containing protein</fullName>
    </recommendedName>
</protein>
<feature type="domain" description="DUF2272" evidence="1">
    <location>
        <begin position="130"/>
        <end position="286"/>
    </location>
</feature>
<evidence type="ECO:0000313" key="2">
    <source>
        <dbReference type="EMBL" id="PDH33822.1"/>
    </source>
</evidence>
<accession>A0A2A5WBL9</accession>
<evidence type="ECO:0000313" key="3">
    <source>
        <dbReference type="Proteomes" id="UP000219329"/>
    </source>
</evidence>
<evidence type="ECO:0000259" key="1">
    <source>
        <dbReference type="Pfam" id="PF10030"/>
    </source>
</evidence>
<proteinExistence type="predicted"/>
<dbReference type="Proteomes" id="UP000219329">
    <property type="component" value="Unassembled WGS sequence"/>
</dbReference>
<gene>
    <name evidence="2" type="ORF">CNF02_07280</name>
</gene>
<name>A0A2A5WBL9_9GAMM</name>
<organism evidence="2 3">
    <name type="scientific">OM182 bacterium MED-G28</name>
    <dbReference type="NCBI Taxonomy" id="1986256"/>
    <lineage>
        <taxon>Bacteria</taxon>
        <taxon>Pseudomonadati</taxon>
        <taxon>Pseudomonadota</taxon>
        <taxon>Gammaproteobacteria</taxon>
        <taxon>OMG group</taxon>
        <taxon>OM182 clade</taxon>
    </lineage>
</organism>
<dbReference type="Pfam" id="PF10030">
    <property type="entry name" value="DUF2272"/>
    <property type="match status" value="1"/>
</dbReference>
<dbReference type="EMBL" id="NTJZ01000006">
    <property type="protein sequence ID" value="PDH33822.1"/>
    <property type="molecule type" value="Genomic_DNA"/>
</dbReference>
<comment type="caution">
    <text evidence="2">The sequence shown here is derived from an EMBL/GenBank/DDBJ whole genome shotgun (WGS) entry which is preliminary data.</text>
</comment>
<reference evidence="2 3" key="1">
    <citation type="submission" date="2017-08" db="EMBL/GenBank/DDBJ databases">
        <title>Fine stratification of microbial communities through a metagenomic profile of the photic zone.</title>
        <authorList>
            <person name="Haro-Moreno J.M."/>
            <person name="Lopez-Perez M."/>
            <person name="De La Torre J."/>
            <person name="Picazo A."/>
            <person name="Camacho A."/>
            <person name="Rodriguez-Valera F."/>
        </authorList>
    </citation>
    <scope>NUCLEOTIDE SEQUENCE [LARGE SCALE GENOMIC DNA]</scope>
    <source>
        <strain evidence="2">MED-G28</strain>
    </source>
</reference>
<dbReference type="AlphaFoldDB" id="A0A2A5WBL9"/>
<sequence>MLIRIKRRIEKQALLRVLALALVTFSFTPSFTQLPHLDRLPKAIFDVEAPSSRVTGTPGSMVYLERDCRSISAENLRNRVVNTAIQEWAYFGYSIYDLTNTRDDNPKYRRQPWRRPSIDPAEAARVADSIAGYWSSTPDSAWILRRQNQVWSTHGVGTRWSNPWSAAFISWVMCESGLGDLRKFRRAIAHHSYIDQAITAREDNESLSAYIAYDTGEQVIEPGDMLCRGSRPNYASLAARREQLGVGARTHCDIVVKLDPQNQRIMLIGGNVRGWVNLKLLPAEANEAGLFAPVAYNGRHIFAHLKLQADAVPNNVFERSPTLQSLSCDHHNSLSNVVNEPDCS</sequence>